<dbReference type="InterPro" id="IPR016009">
    <property type="entry name" value="tRNA_MeTrfase_TRMD/TRM10"/>
</dbReference>
<dbReference type="InterPro" id="IPR023148">
    <property type="entry name" value="tRNA_m1G_MeTrfase_C_sf"/>
</dbReference>
<evidence type="ECO:0000256" key="14">
    <source>
        <dbReference type="ARBA" id="ARBA00047783"/>
    </source>
</evidence>
<keyword evidence="8 15" id="KW-0489">Methyltransferase</keyword>
<dbReference type="FunFam" id="1.10.1270.20:FF:000001">
    <property type="entry name" value="tRNA (guanine-N(1)-)-methyltransferase"/>
    <property type="match status" value="1"/>
</dbReference>
<evidence type="ECO:0000256" key="2">
    <source>
        <dbReference type="ARBA" id="ARBA00004496"/>
    </source>
</evidence>
<gene>
    <name evidence="15" type="primary">trmD</name>
    <name evidence="19" type="ORF">DBV39_07070</name>
</gene>
<evidence type="ECO:0000256" key="17">
    <source>
        <dbReference type="RuleBase" id="RU003464"/>
    </source>
</evidence>
<organism evidence="19 20">
    <name type="scientific">Orrella marina</name>
    <dbReference type="NCBI Taxonomy" id="2163011"/>
    <lineage>
        <taxon>Bacteria</taxon>
        <taxon>Pseudomonadati</taxon>
        <taxon>Pseudomonadota</taxon>
        <taxon>Betaproteobacteria</taxon>
        <taxon>Burkholderiales</taxon>
        <taxon>Alcaligenaceae</taxon>
        <taxon>Orrella</taxon>
    </lineage>
</organism>
<dbReference type="FunFam" id="3.40.1280.10:FF:000001">
    <property type="entry name" value="tRNA (guanine-N(1)-)-methyltransferase"/>
    <property type="match status" value="1"/>
</dbReference>
<keyword evidence="9 15" id="KW-0808">Transferase</keyword>
<dbReference type="InterPro" id="IPR029026">
    <property type="entry name" value="tRNA_m1G_MTases_N"/>
</dbReference>
<feature type="domain" description="tRNA methyltransferase TRMD/TRM10-type" evidence="18">
    <location>
        <begin position="1"/>
        <end position="228"/>
    </location>
</feature>
<dbReference type="GO" id="GO:0052906">
    <property type="term" value="F:tRNA (guanine(37)-N1)-methyltransferase activity"/>
    <property type="evidence" value="ECO:0007669"/>
    <property type="project" value="UniProtKB-UniRule"/>
</dbReference>
<evidence type="ECO:0000256" key="5">
    <source>
        <dbReference type="ARBA" id="ARBA00012807"/>
    </source>
</evidence>
<evidence type="ECO:0000256" key="11">
    <source>
        <dbReference type="ARBA" id="ARBA00022694"/>
    </source>
</evidence>
<evidence type="ECO:0000256" key="13">
    <source>
        <dbReference type="ARBA" id="ARBA00033392"/>
    </source>
</evidence>
<evidence type="ECO:0000256" key="15">
    <source>
        <dbReference type="HAMAP-Rule" id="MF_00605"/>
    </source>
</evidence>
<comment type="subcellular location">
    <subcellularLocation>
        <location evidence="2 15 17">Cytoplasm</location>
    </subcellularLocation>
</comment>
<dbReference type="GO" id="GO:0005829">
    <property type="term" value="C:cytosol"/>
    <property type="evidence" value="ECO:0007669"/>
    <property type="project" value="TreeGrafter"/>
</dbReference>
<dbReference type="CDD" id="cd18080">
    <property type="entry name" value="TrmD-like"/>
    <property type="match status" value="1"/>
</dbReference>
<evidence type="ECO:0000259" key="18">
    <source>
        <dbReference type="Pfam" id="PF01746"/>
    </source>
</evidence>
<proteinExistence type="inferred from homology"/>
<dbReference type="OrthoDB" id="9807416at2"/>
<evidence type="ECO:0000256" key="16">
    <source>
        <dbReference type="PIRSR" id="PIRSR000386-1"/>
    </source>
</evidence>
<feature type="binding site" evidence="15 16">
    <location>
        <position position="113"/>
    </location>
    <ligand>
        <name>S-adenosyl-L-methionine</name>
        <dbReference type="ChEBI" id="CHEBI:59789"/>
    </ligand>
</feature>
<evidence type="ECO:0000313" key="19">
    <source>
        <dbReference type="EMBL" id="AWB33509.1"/>
    </source>
</evidence>
<dbReference type="PANTHER" id="PTHR46417:SF1">
    <property type="entry name" value="TRNA (GUANINE-N(1)-)-METHYLTRANSFERASE"/>
    <property type="match status" value="1"/>
</dbReference>
<dbReference type="SUPFAM" id="SSF75217">
    <property type="entry name" value="alpha/beta knot"/>
    <property type="match status" value="1"/>
</dbReference>
<comment type="similarity">
    <text evidence="3 15 17">Belongs to the RNA methyltransferase TrmD family.</text>
</comment>
<comment type="subunit">
    <text evidence="4 15 17">Homodimer.</text>
</comment>
<evidence type="ECO:0000256" key="9">
    <source>
        <dbReference type="ARBA" id="ARBA00022679"/>
    </source>
</evidence>
<keyword evidence="20" id="KW-1185">Reference proteome</keyword>
<dbReference type="AlphaFoldDB" id="A0A2R4XIF7"/>
<evidence type="ECO:0000313" key="20">
    <source>
        <dbReference type="Proteomes" id="UP000244571"/>
    </source>
</evidence>
<evidence type="ECO:0000256" key="12">
    <source>
        <dbReference type="ARBA" id="ARBA00029736"/>
    </source>
</evidence>
<dbReference type="GO" id="GO:0002939">
    <property type="term" value="P:tRNA N1-guanine methylation"/>
    <property type="evidence" value="ECO:0007669"/>
    <property type="project" value="TreeGrafter"/>
</dbReference>
<dbReference type="EC" id="2.1.1.228" evidence="5 15"/>
<dbReference type="PANTHER" id="PTHR46417">
    <property type="entry name" value="TRNA (GUANINE-N(1)-)-METHYLTRANSFERASE"/>
    <property type="match status" value="1"/>
</dbReference>
<accession>A0A2R4XIF7</accession>
<dbReference type="RefSeq" id="WP_108620938.1">
    <property type="nucleotide sequence ID" value="NZ_CP028901.1"/>
</dbReference>
<dbReference type="InterPro" id="IPR029028">
    <property type="entry name" value="Alpha/beta_knot_MTases"/>
</dbReference>
<dbReference type="EMBL" id="CP028901">
    <property type="protein sequence ID" value="AWB33509.1"/>
    <property type="molecule type" value="Genomic_DNA"/>
</dbReference>
<evidence type="ECO:0000256" key="10">
    <source>
        <dbReference type="ARBA" id="ARBA00022691"/>
    </source>
</evidence>
<evidence type="ECO:0000256" key="8">
    <source>
        <dbReference type="ARBA" id="ARBA00022603"/>
    </source>
</evidence>
<sequence length="253" mass="28201">MRIDVLTLFPEYFDVLTRLGVTSRAADRALWSLHAWNPRNFVHDVHRTIDDRSYGGGPGMVMLASPLTDALLAARESRADSAKVILMAPGGKRFTQSVASELAESSGAIFVCGRYEGIDQRFIDRFVDDQWSLGDFVLSGGEPALVAMLDAAIRLLPGALNQGDSHGQDSFQEALDGLLDCPHYTRPEVLGGDRVPEVLMSGHHARIRQWRREQSLRLTQLNRPDLIKTAREKKLLSDTDEAFLRGMFQNHES</sequence>
<dbReference type="NCBIfam" id="NF000648">
    <property type="entry name" value="PRK00026.1"/>
    <property type="match status" value="1"/>
</dbReference>
<dbReference type="HAMAP" id="MF_00605">
    <property type="entry name" value="TrmD"/>
    <property type="match status" value="1"/>
</dbReference>
<keyword evidence="11 15" id="KW-0819">tRNA processing</keyword>
<keyword evidence="10 15" id="KW-0949">S-adenosyl-L-methionine</keyword>
<comment type="function">
    <text evidence="1 15 17">Specifically methylates guanosine-37 in various tRNAs.</text>
</comment>
<dbReference type="PIRSF" id="PIRSF000386">
    <property type="entry name" value="tRNA_mtase"/>
    <property type="match status" value="1"/>
</dbReference>
<name>A0A2R4XIF7_9BURK</name>
<dbReference type="Gene3D" id="1.10.1270.20">
    <property type="entry name" value="tRNA(m1g37)methyltransferase, domain 2"/>
    <property type="match status" value="1"/>
</dbReference>
<evidence type="ECO:0000256" key="1">
    <source>
        <dbReference type="ARBA" id="ARBA00002634"/>
    </source>
</evidence>
<dbReference type="InterPro" id="IPR002649">
    <property type="entry name" value="tRNA_m1G_MeTrfase_TrmD"/>
</dbReference>
<protein>
    <recommendedName>
        <fullName evidence="6 15">tRNA (guanine-N(1)-)-methyltransferase</fullName>
        <ecNumber evidence="5 15">2.1.1.228</ecNumber>
    </recommendedName>
    <alternativeName>
        <fullName evidence="12 15">M1G-methyltransferase</fullName>
    </alternativeName>
    <alternativeName>
        <fullName evidence="13 15">tRNA [GM37] methyltransferase</fullName>
    </alternativeName>
</protein>
<keyword evidence="7 15" id="KW-0963">Cytoplasm</keyword>
<evidence type="ECO:0000256" key="7">
    <source>
        <dbReference type="ARBA" id="ARBA00022490"/>
    </source>
</evidence>
<feature type="binding site" evidence="15 16">
    <location>
        <begin position="133"/>
        <end position="138"/>
    </location>
    <ligand>
        <name>S-adenosyl-L-methionine</name>
        <dbReference type="ChEBI" id="CHEBI:59789"/>
    </ligand>
</feature>
<evidence type="ECO:0000256" key="4">
    <source>
        <dbReference type="ARBA" id="ARBA00011738"/>
    </source>
</evidence>
<evidence type="ECO:0000256" key="3">
    <source>
        <dbReference type="ARBA" id="ARBA00007630"/>
    </source>
</evidence>
<dbReference type="Gene3D" id="3.40.1280.10">
    <property type="match status" value="1"/>
</dbReference>
<evidence type="ECO:0000256" key="6">
    <source>
        <dbReference type="ARBA" id="ARBA00014679"/>
    </source>
</evidence>
<dbReference type="NCBIfam" id="TIGR00088">
    <property type="entry name" value="trmD"/>
    <property type="match status" value="1"/>
</dbReference>
<dbReference type="Pfam" id="PF01746">
    <property type="entry name" value="tRNA_m1G_MT"/>
    <property type="match status" value="1"/>
</dbReference>
<dbReference type="Proteomes" id="UP000244571">
    <property type="component" value="Chromosome"/>
</dbReference>
<dbReference type="KEGG" id="boz:DBV39_07070"/>
<reference evidence="19 20" key="1">
    <citation type="submission" date="2018-04" db="EMBL/GenBank/DDBJ databases">
        <title>Bordetella sp. HZ20 isolated from seawater.</title>
        <authorList>
            <person name="Sun C."/>
        </authorList>
    </citation>
    <scope>NUCLEOTIDE SEQUENCE [LARGE SCALE GENOMIC DNA]</scope>
    <source>
        <strain evidence="19 20">HZ20</strain>
    </source>
</reference>
<comment type="catalytic activity">
    <reaction evidence="14 15 17">
        <text>guanosine(37) in tRNA + S-adenosyl-L-methionine = N(1)-methylguanosine(37) in tRNA + S-adenosyl-L-homocysteine + H(+)</text>
        <dbReference type="Rhea" id="RHEA:36899"/>
        <dbReference type="Rhea" id="RHEA-COMP:10145"/>
        <dbReference type="Rhea" id="RHEA-COMP:10147"/>
        <dbReference type="ChEBI" id="CHEBI:15378"/>
        <dbReference type="ChEBI" id="CHEBI:57856"/>
        <dbReference type="ChEBI" id="CHEBI:59789"/>
        <dbReference type="ChEBI" id="CHEBI:73542"/>
        <dbReference type="ChEBI" id="CHEBI:74269"/>
        <dbReference type="EC" id="2.1.1.228"/>
    </reaction>
</comment>